<accession>A0ABS4CIM4</accession>
<organism evidence="1 2">
    <name type="scientific">Enterococcus larvae</name>
    <dbReference type="NCBI Taxonomy" id="2794352"/>
    <lineage>
        <taxon>Bacteria</taxon>
        <taxon>Bacillati</taxon>
        <taxon>Bacillota</taxon>
        <taxon>Bacilli</taxon>
        <taxon>Lactobacillales</taxon>
        <taxon>Enterococcaceae</taxon>
        <taxon>Enterococcus</taxon>
    </lineage>
</organism>
<proteinExistence type="predicted"/>
<reference evidence="1 2" key="1">
    <citation type="submission" date="2020-12" db="EMBL/GenBank/DDBJ databases">
        <title>Vagococcus allomyrinae sp. nov. and Enterococcus lavae sp. nov., isolated from the larvae of Allomyrina dichotoma.</title>
        <authorList>
            <person name="Lee S.D."/>
        </authorList>
    </citation>
    <scope>NUCLEOTIDE SEQUENCE [LARGE SCALE GENOMIC DNA]</scope>
    <source>
        <strain evidence="1 2">BWM-S5</strain>
    </source>
</reference>
<dbReference type="EMBL" id="JAEDXU010000004">
    <property type="protein sequence ID" value="MBP1046416.1"/>
    <property type="molecule type" value="Genomic_DNA"/>
</dbReference>
<protein>
    <submittedName>
        <fullName evidence="1">Uncharacterized protein</fullName>
    </submittedName>
</protein>
<evidence type="ECO:0000313" key="1">
    <source>
        <dbReference type="EMBL" id="MBP1046416.1"/>
    </source>
</evidence>
<evidence type="ECO:0000313" key="2">
    <source>
        <dbReference type="Proteomes" id="UP000673375"/>
    </source>
</evidence>
<comment type="caution">
    <text evidence="1">The sequence shown here is derived from an EMBL/GenBank/DDBJ whole genome shotgun (WGS) entry which is preliminary data.</text>
</comment>
<name>A0ABS4CIM4_9ENTE</name>
<gene>
    <name evidence="1" type="ORF">I6N96_08975</name>
</gene>
<keyword evidence="2" id="KW-1185">Reference proteome</keyword>
<dbReference type="Proteomes" id="UP000673375">
    <property type="component" value="Unassembled WGS sequence"/>
</dbReference>
<sequence>MDRLSRIATLALEALGDELDQTLALEKILRICIGKTNQESAKTAALEVREKVKNIATIKDFAVEHYKAKYGYFEGYPQFQLALDFFRMSNDLFFEKYKFNFVPTGKLYSEVKKLLEERMSQTIATQMMSPLVADNISSSLSDGIDYSVNSIVRGILQSGM</sequence>
<dbReference type="RefSeq" id="WP_209557237.1">
    <property type="nucleotide sequence ID" value="NZ_JAEDXU010000004.1"/>
</dbReference>